<dbReference type="InterPro" id="IPR014748">
    <property type="entry name" value="Enoyl-CoA_hydra_C"/>
</dbReference>
<dbReference type="InterPro" id="IPR001753">
    <property type="entry name" value="Enoyl-CoA_hydra/iso"/>
</dbReference>
<protein>
    <submittedName>
        <fullName evidence="2">Enoyl-CoA hydratase AKT3-1</fullName>
    </submittedName>
</protein>
<evidence type="ECO:0000256" key="1">
    <source>
        <dbReference type="ARBA" id="ARBA00005254"/>
    </source>
</evidence>
<dbReference type="InterPro" id="IPR029045">
    <property type="entry name" value="ClpP/crotonase-like_dom_sf"/>
</dbReference>
<proteinExistence type="inferred from homology"/>
<reference evidence="2" key="1">
    <citation type="submission" date="2022-11" db="EMBL/GenBank/DDBJ databases">
        <authorList>
            <person name="Petersen C."/>
        </authorList>
    </citation>
    <scope>NUCLEOTIDE SEQUENCE</scope>
    <source>
        <strain evidence="2">IBT 30069</strain>
    </source>
</reference>
<keyword evidence="3" id="KW-1185">Reference proteome</keyword>
<dbReference type="Gene3D" id="3.90.226.10">
    <property type="entry name" value="2-enoyl-CoA Hydratase, Chain A, domain 1"/>
    <property type="match status" value="1"/>
</dbReference>
<organism evidence="2 3">
    <name type="scientific">Penicillium angulare</name>
    <dbReference type="NCBI Taxonomy" id="116970"/>
    <lineage>
        <taxon>Eukaryota</taxon>
        <taxon>Fungi</taxon>
        <taxon>Dikarya</taxon>
        <taxon>Ascomycota</taxon>
        <taxon>Pezizomycotina</taxon>
        <taxon>Eurotiomycetes</taxon>
        <taxon>Eurotiomycetidae</taxon>
        <taxon>Eurotiales</taxon>
        <taxon>Aspergillaceae</taxon>
        <taxon>Penicillium</taxon>
    </lineage>
</organism>
<dbReference type="InterPro" id="IPR051053">
    <property type="entry name" value="ECH/Chromodomain_protein"/>
</dbReference>
<dbReference type="PANTHER" id="PTHR43684">
    <property type="match status" value="1"/>
</dbReference>
<dbReference type="AlphaFoldDB" id="A0A9W9K1Q1"/>
<dbReference type="CDD" id="cd06558">
    <property type="entry name" value="crotonase-like"/>
    <property type="match status" value="1"/>
</dbReference>
<sequence length="309" mass="33795">MTPSTNLPASYESLNLTHIKLSHHPASPQVTPVIIITLNRPEKHNAFTPQMADSLTKAYQMIHIDPRVKVVVLTGAGKMFCAGSDLDVGFGDGKGKAVDFRDIGGRVALAMHRCHKPTIVAMNGSAVGVGMTMTLPAAIRICHENSKYGFVFTRRGLTIESCASYFLPRLIGFSRAMHLITTGGVYPPSSPYFGDLFTTILPDATQVLPHSLELAQNLSENVSSLASSMSRALMWEGAESPEAAHLLESRVFHHMIGQRDYKEGVASFLEKRKPCFESDPTIMSSPHYPWWSEVAIGREPTASNLNSKL</sequence>
<dbReference type="SUPFAM" id="SSF52096">
    <property type="entry name" value="ClpP/crotonase"/>
    <property type="match status" value="1"/>
</dbReference>
<comment type="caution">
    <text evidence="2">The sequence shown here is derived from an EMBL/GenBank/DDBJ whole genome shotgun (WGS) entry which is preliminary data.</text>
</comment>
<accession>A0A9W9K1Q1</accession>
<dbReference type="PANTHER" id="PTHR43684:SF4">
    <property type="entry name" value="ENOYL-COA HYDRATASE_ISOMERASE FAMILY PROTEIN (AFU_ORTHOLOGUE AFUA_1G01890)"/>
    <property type="match status" value="1"/>
</dbReference>
<dbReference type="OrthoDB" id="2018133at2759"/>
<comment type="similarity">
    <text evidence="1">Belongs to the enoyl-CoA hydratase/isomerase family.</text>
</comment>
<evidence type="ECO:0000313" key="3">
    <source>
        <dbReference type="Proteomes" id="UP001149165"/>
    </source>
</evidence>
<dbReference type="Gene3D" id="1.10.12.10">
    <property type="entry name" value="Lyase 2-enoyl-coa Hydratase, Chain A, domain 2"/>
    <property type="match status" value="1"/>
</dbReference>
<evidence type="ECO:0000313" key="2">
    <source>
        <dbReference type="EMBL" id="KAJ5088877.1"/>
    </source>
</evidence>
<name>A0A9W9K1Q1_9EURO</name>
<reference evidence="2" key="2">
    <citation type="journal article" date="2023" name="IMA Fungus">
        <title>Comparative genomic study of the Penicillium genus elucidates a diverse pangenome and 15 lateral gene transfer events.</title>
        <authorList>
            <person name="Petersen C."/>
            <person name="Sorensen T."/>
            <person name="Nielsen M.R."/>
            <person name="Sondergaard T.E."/>
            <person name="Sorensen J.L."/>
            <person name="Fitzpatrick D.A."/>
            <person name="Frisvad J.C."/>
            <person name="Nielsen K.L."/>
        </authorList>
    </citation>
    <scope>NUCLEOTIDE SEQUENCE</scope>
    <source>
        <strain evidence="2">IBT 30069</strain>
    </source>
</reference>
<gene>
    <name evidence="2" type="ORF">N7456_012493</name>
</gene>
<dbReference type="Proteomes" id="UP001149165">
    <property type="component" value="Unassembled WGS sequence"/>
</dbReference>
<dbReference type="Pfam" id="PF00378">
    <property type="entry name" value="ECH_1"/>
    <property type="match status" value="1"/>
</dbReference>
<dbReference type="EMBL" id="JAPQKH010000007">
    <property type="protein sequence ID" value="KAJ5088877.1"/>
    <property type="molecule type" value="Genomic_DNA"/>
</dbReference>